<comment type="caution">
    <text evidence="2">The sequence shown here is derived from an EMBL/GenBank/DDBJ whole genome shotgun (WGS) entry which is preliminary data.</text>
</comment>
<evidence type="ECO:0000313" key="2">
    <source>
        <dbReference type="EMBL" id="KAJ3491864.1"/>
    </source>
</evidence>
<keyword evidence="3" id="KW-1185">Reference proteome</keyword>
<feature type="region of interest" description="Disordered" evidence="1">
    <location>
        <begin position="231"/>
        <end position="255"/>
    </location>
</feature>
<feature type="region of interest" description="Disordered" evidence="1">
    <location>
        <begin position="411"/>
        <end position="443"/>
    </location>
</feature>
<feature type="region of interest" description="Disordered" evidence="1">
    <location>
        <begin position="602"/>
        <end position="635"/>
    </location>
</feature>
<evidence type="ECO:0000313" key="3">
    <source>
        <dbReference type="Proteomes" id="UP001212997"/>
    </source>
</evidence>
<dbReference type="EMBL" id="JANAWD010000006">
    <property type="protein sequence ID" value="KAJ3491864.1"/>
    <property type="molecule type" value="Genomic_DNA"/>
</dbReference>
<protein>
    <submittedName>
        <fullName evidence="2">Uncharacterized protein</fullName>
    </submittedName>
</protein>
<feature type="compositionally biased region" description="Basic and acidic residues" evidence="1">
    <location>
        <begin position="605"/>
        <end position="627"/>
    </location>
</feature>
<feature type="compositionally biased region" description="Basic and acidic residues" evidence="1">
    <location>
        <begin position="417"/>
        <end position="427"/>
    </location>
</feature>
<feature type="compositionally biased region" description="Low complexity" evidence="1">
    <location>
        <begin position="236"/>
        <end position="247"/>
    </location>
</feature>
<name>A0AAD5VCF5_9APHY</name>
<sequence>MTWTVKVECSNARDYPMFERNFLSHLRFAMVLSLLSSSILLNARFPSASESGETPNSKASVPLASIQIAAAVSAIAIGLWQYYRGCQDIRENRAFFTTSRPQAIAIGALTVVTHAQPSPHLSTQSVISFKQPDSTFLTSTVDHVLPHQPHPAPEDPARCNPSDDRLSALSPSTTFQIPPLPPSSLLFTTPSFQALQTSASLTSIKSTTSTCGDETPSIRCFEVSDDLQDSPVLPELSLSGDSDSSVGCASLESSPGPQEYLDLDIALTYCDTPATSVPTSPESTPATRHSLLTPSSQDDIPIASSWGSVDDVHDMLSQLEKVASELRMMDTEENKGPTSDYLTPASFPPSFDDDDSPSPYLGVALYSSSNMSQAHSIAYLRDDQIFAQEEFLHPGVPKIIITAPSTEDLLSSGTYDSLHDSESESRKSKGSHQNNGLLSPESAKDLSRYGSYFLCKRESSHNTRPVSFVPFPSYTPPSELLSRPPPQISSLEPGCDSYVPPAPLPPMTSLPEPFPVNTFGSETLPDQRTESNDHTTNSPHPALWVCQLISDPIVHHGSKKRLKDKQRLTVSSPSLRASIGSQFGPSPSLNLTEIKTLLANSYRGGDTEDTHDSPCDTRSESSHRGSEGSKGQTRSFDYSLTTCWSEESLVCQRKTSRWKAFKKIFKRKK</sequence>
<organism evidence="2 3">
    <name type="scientific">Meripilus lineatus</name>
    <dbReference type="NCBI Taxonomy" id="2056292"/>
    <lineage>
        <taxon>Eukaryota</taxon>
        <taxon>Fungi</taxon>
        <taxon>Dikarya</taxon>
        <taxon>Basidiomycota</taxon>
        <taxon>Agaricomycotina</taxon>
        <taxon>Agaricomycetes</taxon>
        <taxon>Polyporales</taxon>
        <taxon>Meripilaceae</taxon>
        <taxon>Meripilus</taxon>
    </lineage>
</organism>
<evidence type="ECO:0000256" key="1">
    <source>
        <dbReference type="SAM" id="MobiDB-lite"/>
    </source>
</evidence>
<dbReference type="Proteomes" id="UP001212997">
    <property type="component" value="Unassembled WGS sequence"/>
</dbReference>
<feature type="region of interest" description="Disordered" evidence="1">
    <location>
        <begin position="274"/>
        <end position="302"/>
    </location>
</feature>
<dbReference type="AlphaFoldDB" id="A0AAD5VCF5"/>
<reference evidence="2" key="1">
    <citation type="submission" date="2022-07" db="EMBL/GenBank/DDBJ databases">
        <title>Genome Sequence of Physisporinus lineatus.</title>
        <authorList>
            <person name="Buettner E."/>
        </authorList>
    </citation>
    <scope>NUCLEOTIDE SEQUENCE</scope>
    <source>
        <strain evidence="2">VT162</strain>
    </source>
</reference>
<proteinExistence type="predicted"/>
<accession>A0AAD5VCF5</accession>
<feature type="compositionally biased region" description="Polar residues" evidence="1">
    <location>
        <begin position="274"/>
        <end position="298"/>
    </location>
</feature>
<gene>
    <name evidence="2" type="ORF">NLI96_g405</name>
</gene>
<feature type="region of interest" description="Disordered" evidence="1">
    <location>
        <begin position="519"/>
        <end position="539"/>
    </location>
</feature>